<name>A0A6A3APR4_HIBSY</name>
<gene>
    <name evidence="2" type="ORF">F3Y22_tig00110391pilonHSYRG00162</name>
</gene>
<keyword evidence="3" id="KW-1185">Reference proteome</keyword>
<reference evidence="2" key="1">
    <citation type="submission" date="2019-09" db="EMBL/GenBank/DDBJ databases">
        <title>Draft genome information of white flower Hibiscus syriacus.</title>
        <authorList>
            <person name="Kim Y.-M."/>
        </authorList>
    </citation>
    <scope>NUCLEOTIDE SEQUENCE [LARGE SCALE GENOMIC DNA]</scope>
    <source>
        <strain evidence="2">YM2019G1</strain>
    </source>
</reference>
<feature type="region of interest" description="Disordered" evidence="1">
    <location>
        <begin position="1"/>
        <end position="25"/>
    </location>
</feature>
<feature type="compositionally biased region" description="Basic and acidic residues" evidence="1">
    <location>
        <begin position="304"/>
        <end position="317"/>
    </location>
</feature>
<feature type="compositionally biased region" description="Low complexity" evidence="1">
    <location>
        <begin position="15"/>
        <end position="25"/>
    </location>
</feature>
<organism evidence="2 3">
    <name type="scientific">Hibiscus syriacus</name>
    <name type="common">Rose of Sharon</name>
    <dbReference type="NCBI Taxonomy" id="106335"/>
    <lineage>
        <taxon>Eukaryota</taxon>
        <taxon>Viridiplantae</taxon>
        <taxon>Streptophyta</taxon>
        <taxon>Embryophyta</taxon>
        <taxon>Tracheophyta</taxon>
        <taxon>Spermatophyta</taxon>
        <taxon>Magnoliopsida</taxon>
        <taxon>eudicotyledons</taxon>
        <taxon>Gunneridae</taxon>
        <taxon>Pentapetalae</taxon>
        <taxon>rosids</taxon>
        <taxon>malvids</taxon>
        <taxon>Malvales</taxon>
        <taxon>Malvaceae</taxon>
        <taxon>Malvoideae</taxon>
        <taxon>Hibiscus</taxon>
    </lineage>
</organism>
<dbReference type="PANTHER" id="PTHR34555">
    <property type="entry name" value="INTEGRAL MEMBRANE HEMOLYSIN-III-LIKE PROTEIN"/>
    <property type="match status" value="1"/>
</dbReference>
<feature type="region of interest" description="Disordered" evidence="1">
    <location>
        <begin position="281"/>
        <end position="328"/>
    </location>
</feature>
<dbReference type="PANTHER" id="PTHR34555:SF1">
    <property type="entry name" value="INTEGRAL MEMBRANE HEMOLYSIN-III-LIKE PROTEIN"/>
    <property type="match status" value="1"/>
</dbReference>
<dbReference type="EMBL" id="VEPZ02000968">
    <property type="protein sequence ID" value="KAE8706641.1"/>
    <property type="molecule type" value="Genomic_DNA"/>
</dbReference>
<comment type="caution">
    <text evidence="2">The sequence shown here is derived from an EMBL/GenBank/DDBJ whole genome shotgun (WGS) entry which is preliminary data.</text>
</comment>
<evidence type="ECO:0000256" key="1">
    <source>
        <dbReference type="SAM" id="MobiDB-lite"/>
    </source>
</evidence>
<dbReference type="AlphaFoldDB" id="A0A6A3APR4"/>
<sequence length="343" mass="38370">MVSGTKRPSPECPVSPSHCQSPSTSSINGHLVYVRRKPEAELGKNCAFDCIRTNNCQHPRHAGQVEGISQQNPEIKEPKDSRLPAFSPAPLTSSTSSSAKKLLCLYLLLHWEERYYQLQMLLKKLDQSDLEDYAWTKLSKHAVELEKRSIQLSLEEEIRENTDGVSEMEVIVDCLQAVNEFDYVSVYNQKILTSGTYDEELEEISCLKIIQESKTMESKVSDLKATVGIENGGELEDKTMVNSQSVNNETTGLSYLGSIKKEKEWKRTLACKLFEGRHKVTTSNGGGKKGGNDIKDDEESEVSGTRRLERKKQDKESLGMAGEAMASQDLESHFAKDLQLISS</sequence>
<evidence type="ECO:0000313" key="3">
    <source>
        <dbReference type="Proteomes" id="UP000436088"/>
    </source>
</evidence>
<accession>A0A6A3APR4</accession>
<proteinExistence type="predicted"/>
<evidence type="ECO:0000313" key="2">
    <source>
        <dbReference type="EMBL" id="KAE8706641.1"/>
    </source>
</evidence>
<protein>
    <submittedName>
        <fullName evidence="2">Ubiquitin family protein isoform 1</fullName>
    </submittedName>
</protein>
<dbReference type="Proteomes" id="UP000436088">
    <property type="component" value="Unassembled WGS sequence"/>
</dbReference>